<keyword evidence="6" id="KW-0963">Cytoplasm</keyword>
<evidence type="ECO:0000256" key="9">
    <source>
        <dbReference type="ARBA" id="ARBA00022989"/>
    </source>
</evidence>
<evidence type="ECO:0000256" key="4">
    <source>
        <dbReference type="ARBA" id="ARBA00010596"/>
    </source>
</evidence>
<feature type="transmembrane region" description="Helical" evidence="14">
    <location>
        <begin position="294"/>
        <end position="314"/>
    </location>
</feature>
<comment type="function">
    <text evidence="13">Involved in the maintenance of the Golgi structure. May play a role in hematopoiesis.</text>
</comment>
<dbReference type="GO" id="GO:0030154">
    <property type="term" value="P:cell differentiation"/>
    <property type="evidence" value="ECO:0007669"/>
    <property type="project" value="UniProtKB-KW"/>
</dbReference>
<keyword evidence="18" id="KW-1185">Reference proteome</keyword>
<evidence type="ECO:0000313" key="17">
    <source>
        <dbReference type="Ensembl" id="ENSEBUP00000011111.1"/>
    </source>
</evidence>
<keyword evidence="7 14" id="KW-0812">Transmembrane</keyword>
<protein>
    <recommendedName>
        <fullName evidence="14">Protein YIPF</fullName>
    </recommendedName>
</protein>
<evidence type="ECO:0000256" key="10">
    <source>
        <dbReference type="ARBA" id="ARBA00023034"/>
    </source>
</evidence>
<evidence type="ECO:0000256" key="5">
    <source>
        <dbReference type="ARBA" id="ARBA00022475"/>
    </source>
</evidence>
<organism evidence="17 18">
    <name type="scientific">Eptatretus burgeri</name>
    <name type="common">Inshore hagfish</name>
    <dbReference type="NCBI Taxonomy" id="7764"/>
    <lineage>
        <taxon>Eukaryota</taxon>
        <taxon>Metazoa</taxon>
        <taxon>Chordata</taxon>
        <taxon>Craniata</taxon>
        <taxon>Vertebrata</taxon>
        <taxon>Cyclostomata</taxon>
        <taxon>Myxini</taxon>
        <taxon>Myxiniformes</taxon>
        <taxon>Myxinidae</taxon>
        <taxon>Eptatretinae</taxon>
        <taxon>Eptatretus</taxon>
    </lineage>
</organism>
<dbReference type="GO" id="GO:0005886">
    <property type="term" value="C:plasma membrane"/>
    <property type="evidence" value="ECO:0007669"/>
    <property type="project" value="UniProtKB-SubCell"/>
</dbReference>
<dbReference type="Ensembl" id="ENSEBUT00000011671.1">
    <property type="protein sequence ID" value="ENSEBUP00000011111.1"/>
    <property type="gene ID" value="ENSEBUG00000007124.1"/>
</dbReference>
<keyword evidence="12" id="KW-0325">Glycoprotein</keyword>
<comment type="similarity">
    <text evidence="4 14">Belongs to the YIP1 family.</text>
</comment>
<feature type="transmembrane region" description="Helical" evidence="14">
    <location>
        <begin position="269"/>
        <end position="288"/>
    </location>
</feature>
<keyword evidence="9 14" id="KW-1133">Transmembrane helix</keyword>
<sequence>MPVLHQSHDRHHARQASHRARDCCGLLVAWYSPIGHIWLPVRRRSGALMADPRGHPNGDWTSFRDPTAQSHQFGSSSIVDMENMDDTSGSSFEDIAEAPGGTTGLGEVGGDEGRTGKPGQDDVVEEDEEFLGIKGLKGQLGKQVAGQVWEAGRQQAARAFSLYANIDLLRPYFDVETVQVRKRLLESFVPRKNMKVPQKLPRELYGPLMLVFTMVAILLQGMKTSGTIVSQGTLMGTAIGTCFGYWLGVSSLLYFLAYICNSKITMVQILSMLGYGMFGPCLVLFITYNIHLHSLFYVLWLVGGGLPTLRMVCALSSRTTGQRQRLVLCCTLASLHLLFLLYLHFAYHRVIEELLVTLEEQPAFIPRQQRELVPPEVATSPASLRIATMSLIRSSPPIL</sequence>
<dbReference type="InterPro" id="IPR051521">
    <property type="entry name" value="tRNA_Mod/Golgi_Maint"/>
</dbReference>
<evidence type="ECO:0000256" key="7">
    <source>
        <dbReference type="ARBA" id="ARBA00022692"/>
    </source>
</evidence>
<feature type="transmembrane region" description="Helical" evidence="14">
    <location>
        <begin position="204"/>
        <end position="222"/>
    </location>
</feature>
<feature type="region of interest" description="Disordered" evidence="15">
    <location>
        <begin position="50"/>
        <end position="71"/>
    </location>
</feature>
<evidence type="ECO:0000256" key="14">
    <source>
        <dbReference type="RuleBase" id="RU361264"/>
    </source>
</evidence>
<feature type="transmembrane region" description="Helical" evidence="14">
    <location>
        <begin position="234"/>
        <end position="257"/>
    </location>
</feature>
<evidence type="ECO:0000259" key="16">
    <source>
        <dbReference type="Pfam" id="PF04893"/>
    </source>
</evidence>
<feature type="region of interest" description="Disordered" evidence="15">
    <location>
        <begin position="95"/>
        <end position="121"/>
    </location>
</feature>
<dbReference type="GO" id="GO:0000139">
    <property type="term" value="C:Golgi membrane"/>
    <property type="evidence" value="ECO:0007669"/>
    <property type="project" value="UniProtKB-SubCell"/>
</dbReference>
<dbReference type="PANTHER" id="PTHR15627:SF14">
    <property type="entry name" value="PROTEIN YIPF3"/>
    <property type="match status" value="1"/>
</dbReference>
<evidence type="ECO:0000313" key="18">
    <source>
        <dbReference type="Proteomes" id="UP000694388"/>
    </source>
</evidence>
<feature type="domain" description="Yip1" evidence="16">
    <location>
        <begin position="189"/>
        <end position="317"/>
    </location>
</feature>
<evidence type="ECO:0000256" key="11">
    <source>
        <dbReference type="ARBA" id="ARBA00023136"/>
    </source>
</evidence>
<proteinExistence type="inferred from homology"/>
<evidence type="ECO:0000256" key="15">
    <source>
        <dbReference type="SAM" id="MobiDB-lite"/>
    </source>
</evidence>
<dbReference type="Proteomes" id="UP000694388">
    <property type="component" value="Unplaced"/>
</dbReference>
<evidence type="ECO:0000256" key="8">
    <source>
        <dbReference type="ARBA" id="ARBA00022782"/>
    </source>
</evidence>
<reference evidence="17" key="1">
    <citation type="submission" date="2025-08" db="UniProtKB">
        <authorList>
            <consortium name="Ensembl"/>
        </authorList>
    </citation>
    <scope>IDENTIFICATION</scope>
</reference>
<dbReference type="AlphaFoldDB" id="A0A8C4Q864"/>
<accession>A0A8C4Q864</accession>
<keyword evidence="5" id="KW-1003">Cell membrane</keyword>
<dbReference type="PANTHER" id="PTHR15627">
    <property type="entry name" value="NATURAL KILLER CELL-SPECIFIC ANTIGEN KLIP1"/>
    <property type="match status" value="1"/>
</dbReference>
<feature type="transmembrane region" description="Helical" evidence="14">
    <location>
        <begin position="326"/>
        <end position="347"/>
    </location>
</feature>
<comment type="subcellular location">
    <subcellularLocation>
        <location evidence="3">Cell membrane</location>
        <topology evidence="3">Multi-pass membrane protein</topology>
    </subcellularLocation>
    <subcellularLocation>
        <location evidence="2">Cytoplasm</location>
    </subcellularLocation>
    <subcellularLocation>
        <location evidence="14">Golgi apparatus membrane</location>
        <topology evidence="14">Multi-pass membrane protein</topology>
    </subcellularLocation>
    <subcellularLocation>
        <location evidence="1">Golgi apparatus</location>
        <location evidence="1">cis-Golgi network membrane</location>
        <topology evidence="1">Multi-pass membrane protein</topology>
    </subcellularLocation>
</comment>
<evidence type="ECO:0000256" key="6">
    <source>
        <dbReference type="ARBA" id="ARBA00022490"/>
    </source>
</evidence>
<reference evidence="17" key="2">
    <citation type="submission" date="2025-09" db="UniProtKB">
        <authorList>
            <consortium name="Ensembl"/>
        </authorList>
    </citation>
    <scope>IDENTIFICATION</scope>
</reference>
<evidence type="ECO:0000256" key="2">
    <source>
        <dbReference type="ARBA" id="ARBA00004496"/>
    </source>
</evidence>
<name>A0A8C4Q864_EPTBU</name>
<evidence type="ECO:0000256" key="13">
    <source>
        <dbReference type="ARBA" id="ARBA00024809"/>
    </source>
</evidence>
<evidence type="ECO:0000256" key="3">
    <source>
        <dbReference type="ARBA" id="ARBA00004651"/>
    </source>
</evidence>
<dbReference type="GeneTree" id="ENSGT00940000153766"/>
<keyword evidence="10" id="KW-0333">Golgi apparatus</keyword>
<dbReference type="InterPro" id="IPR006977">
    <property type="entry name" value="Yip1_dom"/>
</dbReference>
<evidence type="ECO:0000256" key="12">
    <source>
        <dbReference type="ARBA" id="ARBA00023180"/>
    </source>
</evidence>
<keyword evidence="8" id="KW-0221">Differentiation</keyword>
<keyword evidence="11 14" id="KW-0472">Membrane</keyword>
<dbReference type="Pfam" id="PF04893">
    <property type="entry name" value="Yip1"/>
    <property type="match status" value="1"/>
</dbReference>
<evidence type="ECO:0000256" key="1">
    <source>
        <dbReference type="ARBA" id="ARBA00004257"/>
    </source>
</evidence>